<protein>
    <recommendedName>
        <fullName evidence="4">Enolase</fullName>
    </recommendedName>
</protein>
<dbReference type="Gene3D" id="3.20.20.120">
    <property type="entry name" value="Enolase-like C-terminal domain"/>
    <property type="match status" value="1"/>
</dbReference>
<dbReference type="EMBL" id="JBHSWU010000062">
    <property type="protein sequence ID" value="MFC6723879.1"/>
    <property type="molecule type" value="Genomic_DNA"/>
</dbReference>
<comment type="caution">
    <text evidence="2">The sequence shown here is derived from an EMBL/GenBank/DDBJ whole genome shotgun (WGS) entry which is preliminary data.</text>
</comment>
<reference evidence="2 3" key="1">
    <citation type="journal article" date="2019" name="Int. J. Syst. Evol. Microbiol.">
        <title>The Global Catalogue of Microorganisms (GCM) 10K type strain sequencing project: providing services to taxonomists for standard genome sequencing and annotation.</title>
        <authorList>
            <consortium name="The Broad Institute Genomics Platform"/>
            <consortium name="The Broad Institute Genome Sequencing Center for Infectious Disease"/>
            <person name="Wu L."/>
            <person name="Ma J."/>
        </authorList>
    </citation>
    <scope>NUCLEOTIDE SEQUENCE [LARGE SCALE GENOMIC DNA]</scope>
    <source>
        <strain evidence="2 3">NBRC 111368</strain>
    </source>
</reference>
<proteinExistence type="predicted"/>
<evidence type="ECO:0000313" key="3">
    <source>
        <dbReference type="Proteomes" id="UP001596328"/>
    </source>
</evidence>
<feature type="region of interest" description="Disordered" evidence="1">
    <location>
        <begin position="177"/>
        <end position="208"/>
    </location>
</feature>
<accession>A0ABD5RWP5</accession>
<dbReference type="InterPro" id="IPR036849">
    <property type="entry name" value="Enolase-like_C_sf"/>
</dbReference>
<dbReference type="AlphaFoldDB" id="A0ABD5RWP5"/>
<evidence type="ECO:0000256" key="1">
    <source>
        <dbReference type="SAM" id="MobiDB-lite"/>
    </source>
</evidence>
<dbReference type="Proteomes" id="UP001596328">
    <property type="component" value="Unassembled WGS sequence"/>
</dbReference>
<feature type="non-terminal residue" evidence="2">
    <location>
        <position position="1"/>
    </location>
</feature>
<evidence type="ECO:0008006" key="4">
    <source>
        <dbReference type="Google" id="ProtNLM"/>
    </source>
</evidence>
<dbReference type="SUPFAM" id="SSF51604">
    <property type="entry name" value="Enolase C-terminal domain-like"/>
    <property type="match status" value="1"/>
</dbReference>
<organism evidence="2 3">
    <name type="scientific">Halobium palmae</name>
    <dbReference type="NCBI Taxonomy" id="1776492"/>
    <lineage>
        <taxon>Archaea</taxon>
        <taxon>Methanobacteriati</taxon>
        <taxon>Methanobacteriota</taxon>
        <taxon>Stenosarchaea group</taxon>
        <taxon>Halobacteria</taxon>
        <taxon>Halobacteriales</taxon>
        <taxon>Haloferacaceae</taxon>
        <taxon>Halobium</taxon>
    </lineage>
</organism>
<sequence>LGDPPTTDRIEAIRERVPGIEFKLDPTADWDDELVAALGDLGAVRIADLKGRYEGTEVDNPADPDLYRRVFEEFPDAVVEDPALEPGVESLVRDEAERVSWDYPITGVESVERLPFEPRWLNVKPSRFGTVESLLDTIDWAEARDVSLYGGGQFELAVGRDQIQALASLLYPDGPNDVAPGVYNDPEVPDELPASPLDPPEGAPGFGY</sequence>
<gene>
    <name evidence="2" type="ORF">ACFQE1_05705</name>
</gene>
<name>A0ABD5RWP5_9EURY</name>
<keyword evidence="3" id="KW-1185">Reference proteome</keyword>
<evidence type="ECO:0000313" key="2">
    <source>
        <dbReference type="EMBL" id="MFC6723879.1"/>
    </source>
</evidence>